<name>A0A1M2VKS6_TRAPU</name>
<dbReference type="STRING" id="154538.A0A1M2VKS6"/>
<evidence type="ECO:0000313" key="2">
    <source>
        <dbReference type="Proteomes" id="UP000184267"/>
    </source>
</evidence>
<comment type="caution">
    <text evidence="1">The sequence shown here is derived from an EMBL/GenBank/DDBJ whole genome shotgun (WGS) entry which is preliminary data.</text>
</comment>
<sequence>MHLNHVDHPLYQDGNRTATSRLVNRLWEYPPRAPAPPGKLPGDPKSLNIRLQTRNWSAFPSAHQEETSVPSQELTSIRGLPLELLLRVFSLCAEHPYRGDTPPIRGIAKLMLICLLWRTLILDTSSFCLYKGGPYWMLHPLFDAGMPALEVLELAPMHAFKELVSLLAPAIESGGESEVTPAASFQWPAFEHSPFQSRVQPLYRLRVLRLTYVWPMFWCCACSISTLLHIIAHNSSLQELSLHLHHDLSQVPPLHTLAADGRKYGAPQLFLRNLQTLSLHGTYSSISTIMRYIDFPGNIPNVDIRVRHTSTDDELTEEIVLDLLLPRFRPVLERMTDVMLAGDRSLGQARLYSPRPSWPWSCTGTPDAHLGFSWEDASVNGFWTLEARLRALAQAMETVPVRRLTMKLSVAHLHSYNTDWAAVAVAFWAAVFDAFPSLEHLCVIVLPVDPSPELRTDLLELLRALLPARQVPRSNTGFADVWCPLLTRLSIHS</sequence>
<dbReference type="EMBL" id="MNAD01001070">
    <property type="protein sequence ID" value="OJT08205.1"/>
    <property type="molecule type" value="Genomic_DNA"/>
</dbReference>
<keyword evidence="2" id="KW-1185">Reference proteome</keyword>
<dbReference type="AlphaFoldDB" id="A0A1M2VKS6"/>
<gene>
    <name evidence="1" type="ORF">TRAPUB_877</name>
</gene>
<organism evidence="1 2">
    <name type="scientific">Trametes pubescens</name>
    <name type="common">White-rot fungus</name>
    <dbReference type="NCBI Taxonomy" id="154538"/>
    <lineage>
        <taxon>Eukaryota</taxon>
        <taxon>Fungi</taxon>
        <taxon>Dikarya</taxon>
        <taxon>Basidiomycota</taxon>
        <taxon>Agaricomycotina</taxon>
        <taxon>Agaricomycetes</taxon>
        <taxon>Polyporales</taxon>
        <taxon>Polyporaceae</taxon>
        <taxon>Trametes</taxon>
    </lineage>
</organism>
<evidence type="ECO:0000313" key="1">
    <source>
        <dbReference type="EMBL" id="OJT08205.1"/>
    </source>
</evidence>
<dbReference type="OrthoDB" id="2750723at2759"/>
<evidence type="ECO:0008006" key="3">
    <source>
        <dbReference type="Google" id="ProtNLM"/>
    </source>
</evidence>
<accession>A0A1M2VKS6</accession>
<reference evidence="1 2" key="1">
    <citation type="submission" date="2016-10" db="EMBL/GenBank/DDBJ databases">
        <title>Genome sequence of the basidiomycete white-rot fungus Trametes pubescens.</title>
        <authorList>
            <person name="Makela M.R."/>
            <person name="Granchi Z."/>
            <person name="Peng M."/>
            <person name="De Vries R.P."/>
            <person name="Grigoriev I."/>
            <person name="Riley R."/>
            <person name="Hilden K."/>
        </authorList>
    </citation>
    <scope>NUCLEOTIDE SEQUENCE [LARGE SCALE GENOMIC DNA]</scope>
    <source>
        <strain evidence="1 2">FBCC735</strain>
    </source>
</reference>
<proteinExistence type="predicted"/>
<protein>
    <recommendedName>
        <fullName evidence="3">F-box domain-containing protein</fullName>
    </recommendedName>
</protein>
<dbReference type="Proteomes" id="UP000184267">
    <property type="component" value="Unassembled WGS sequence"/>
</dbReference>